<evidence type="ECO:0000256" key="4">
    <source>
        <dbReference type="ARBA" id="ARBA00023224"/>
    </source>
</evidence>
<dbReference type="RefSeq" id="WP_240269557.1">
    <property type="nucleotide sequence ID" value="NZ_JAKSXN010000027.1"/>
</dbReference>
<dbReference type="EMBL" id="JBHTKZ010000024">
    <property type="protein sequence ID" value="MFD1182363.1"/>
    <property type="molecule type" value="Genomic_DNA"/>
</dbReference>
<dbReference type="InterPro" id="IPR003660">
    <property type="entry name" value="HAMP_dom"/>
</dbReference>
<feature type="transmembrane region" description="Helical" evidence="7">
    <location>
        <begin position="20"/>
        <end position="42"/>
    </location>
</feature>
<feature type="domain" description="Methyl-accepting transducer" evidence="8">
    <location>
        <begin position="157"/>
        <end position="394"/>
    </location>
</feature>
<evidence type="ECO:0000256" key="7">
    <source>
        <dbReference type="SAM" id="Phobius"/>
    </source>
</evidence>
<evidence type="ECO:0000256" key="5">
    <source>
        <dbReference type="ARBA" id="ARBA00029447"/>
    </source>
</evidence>
<dbReference type="CDD" id="cd06225">
    <property type="entry name" value="HAMP"/>
    <property type="match status" value="1"/>
</dbReference>
<dbReference type="PROSITE" id="PS50111">
    <property type="entry name" value="CHEMOTAXIS_TRANSDUC_2"/>
    <property type="match status" value="1"/>
</dbReference>
<keyword evidence="7" id="KW-1133">Transmembrane helix</keyword>
<keyword evidence="4 6" id="KW-0807">Transducer</keyword>
<organism evidence="10 11">
    <name type="scientific">Paenibacillus timonensis</name>
    <dbReference type="NCBI Taxonomy" id="225915"/>
    <lineage>
        <taxon>Bacteria</taxon>
        <taxon>Bacillati</taxon>
        <taxon>Bacillota</taxon>
        <taxon>Bacilli</taxon>
        <taxon>Bacillales</taxon>
        <taxon>Paenibacillaceae</taxon>
        <taxon>Paenibacillus</taxon>
    </lineage>
</organism>
<comment type="caution">
    <text evidence="10">The sequence shown here is derived from an EMBL/GenBank/DDBJ whole genome shotgun (WGS) entry which is preliminary data.</text>
</comment>
<gene>
    <name evidence="10" type="ORF">ACFQ2Z_13435</name>
</gene>
<evidence type="ECO:0000256" key="3">
    <source>
        <dbReference type="ARBA" id="ARBA00023136"/>
    </source>
</evidence>
<proteinExistence type="inferred from homology"/>
<dbReference type="PANTHER" id="PTHR32089:SF112">
    <property type="entry name" value="LYSOZYME-LIKE PROTEIN-RELATED"/>
    <property type="match status" value="1"/>
</dbReference>
<dbReference type="SMART" id="SM00283">
    <property type="entry name" value="MA"/>
    <property type="match status" value="1"/>
</dbReference>
<keyword evidence="11" id="KW-1185">Reference proteome</keyword>
<evidence type="ECO:0000259" key="9">
    <source>
        <dbReference type="PROSITE" id="PS50885"/>
    </source>
</evidence>
<evidence type="ECO:0000313" key="10">
    <source>
        <dbReference type="EMBL" id="MFD1182363.1"/>
    </source>
</evidence>
<sequence length="444" mass="48765">MKQILDKLRHWTLDSIKFKLILPVVLLQIFSTNIGQLVNSALNKGRQVISDAGVNTSYMDGNIGFFVSSGLSILISVFILILLYDRIILRRLLNVAAFTGKLGDGDLSVALKFKGNDDIGRLGSSLVKSSSNIRNLVTEIESAFNQLHATSELLQNSTRNSADSIQSIHSTASLLAEDALRLIQETETANVSIAEINDTNALLLKKVESSLSTSAAMRERADRMEKEGVQSLERSKMTYTDKQMNLLKAMDAGKVIDEINTIAYSVRDIAAQTNLLALNASIEAARAGDNGKGFEVVADEVRKLAGQSAAAIADVDHLVAQVREAFEYLAESSQDILHYINRDVQADYELLIETGRQYQQDAQLVNAMSEDINAATAAMNGSVMQISSVIDMVVQRSTQTSDYTNLIKGRLGEINHVIQNASRFTEDQTVMSNQLRNSIQKFKL</sequence>
<evidence type="ECO:0000256" key="1">
    <source>
        <dbReference type="ARBA" id="ARBA00004236"/>
    </source>
</evidence>
<dbReference type="PANTHER" id="PTHR32089">
    <property type="entry name" value="METHYL-ACCEPTING CHEMOTAXIS PROTEIN MCPB"/>
    <property type="match status" value="1"/>
</dbReference>
<dbReference type="Gene3D" id="1.10.287.950">
    <property type="entry name" value="Methyl-accepting chemotaxis protein"/>
    <property type="match status" value="1"/>
</dbReference>
<dbReference type="SUPFAM" id="SSF58104">
    <property type="entry name" value="Methyl-accepting chemotaxis protein (MCP) signaling domain"/>
    <property type="match status" value="1"/>
</dbReference>
<accession>A0ABW3SCQ1</accession>
<keyword evidence="3 7" id="KW-0472">Membrane</keyword>
<evidence type="ECO:0000256" key="2">
    <source>
        <dbReference type="ARBA" id="ARBA00022475"/>
    </source>
</evidence>
<evidence type="ECO:0000256" key="6">
    <source>
        <dbReference type="PROSITE-ProRule" id="PRU00284"/>
    </source>
</evidence>
<evidence type="ECO:0000313" key="11">
    <source>
        <dbReference type="Proteomes" id="UP001597211"/>
    </source>
</evidence>
<name>A0ABW3SCQ1_9BACL</name>
<reference evidence="11" key="1">
    <citation type="journal article" date="2019" name="Int. J. Syst. Evol. Microbiol.">
        <title>The Global Catalogue of Microorganisms (GCM) 10K type strain sequencing project: providing services to taxonomists for standard genome sequencing and annotation.</title>
        <authorList>
            <consortium name="The Broad Institute Genomics Platform"/>
            <consortium name="The Broad Institute Genome Sequencing Center for Infectious Disease"/>
            <person name="Wu L."/>
            <person name="Ma J."/>
        </authorList>
    </citation>
    <scope>NUCLEOTIDE SEQUENCE [LARGE SCALE GENOMIC DNA]</scope>
    <source>
        <strain evidence="11">CCUG 48216</strain>
    </source>
</reference>
<dbReference type="Proteomes" id="UP001597211">
    <property type="component" value="Unassembled WGS sequence"/>
</dbReference>
<dbReference type="Pfam" id="PF00015">
    <property type="entry name" value="MCPsignal"/>
    <property type="match status" value="1"/>
</dbReference>
<feature type="domain" description="HAMP" evidence="9">
    <location>
        <begin position="86"/>
        <end position="138"/>
    </location>
</feature>
<evidence type="ECO:0000259" key="8">
    <source>
        <dbReference type="PROSITE" id="PS50111"/>
    </source>
</evidence>
<protein>
    <submittedName>
        <fullName evidence="10">Methyl-accepting chemotaxis protein</fullName>
    </submittedName>
</protein>
<keyword evidence="7" id="KW-0812">Transmembrane</keyword>
<feature type="transmembrane region" description="Helical" evidence="7">
    <location>
        <begin position="62"/>
        <end position="84"/>
    </location>
</feature>
<keyword evidence="2" id="KW-1003">Cell membrane</keyword>
<dbReference type="InterPro" id="IPR004089">
    <property type="entry name" value="MCPsignal_dom"/>
</dbReference>
<comment type="subcellular location">
    <subcellularLocation>
        <location evidence="1">Cell membrane</location>
    </subcellularLocation>
</comment>
<dbReference type="PROSITE" id="PS50885">
    <property type="entry name" value="HAMP"/>
    <property type="match status" value="1"/>
</dbReference>
<comment type="similarity">
    <text evidence="5">Belongs to the methyl-accepting chemotaxis (MCP) protein family.</text>
</comment>